<dbReference type="OMA" id="SSYHWLE"/>
<evidence type="ECO:0000256" key="1">
    <source>
        <dbReference type="SAM" id="MobiDB-lite"/>
    </source>
</evidence>
<keyword evidence="2" id="KW-0732">Signal</keyword>
<protein>
    <submittedName>
        <fullName evidence="3">Cholinergic receptor nicotinic alpha 2 subunit</fullName>
    </submittedName>
</protein>
<evidence type="ECO:0000313" key="3">
    <source>
        <dbReference type="Ensembl" id="ENSP00000429953.1"/>
    </source>
</evidence>
<sequence length="50" mass="5272">MGPSCPVFLSFTKLSLWWLLLTPAGGEEAKRPPPRAPGDPLSSPSPTALP</sequence>
<reference evidence="3 4" key="2">
    <citation type="journal article" date="2004" name="Nature">
        <title>Finishing the euchromatic sequence of the human genome.</title>
        <authorList>
            <consortium name="International Human Genome Sequencing Consortium"/>
        </authorList>
    </citation>
    <scope>NUCLEOTIDE SEQUENCE [LARGE SCALE GENOMIC DNA]</scope>
</reference>
<dbReference type="ExpressionAtlas" id="E5RGP6">
    <property type="expression patterns" value="baseline and differential"/>
</dbReference>
<dbReference type="Ensembl" id="ENST00000521921.5">
    <property type="protein sequence ID" value="ENSP00000429953.1"/>
    <property type="gene ID" value="ENSG00000120903.13"/>
</dbReference>
<dbReference type="ChiTaRS" id="CHRNA2">
    <property type="organism name" value="human"/>
</dbReference>
<dbReference type="HOGENOM" id="CLU_3129493_0_0_1"/>
<dbReference type="GeneTree" id="ENSGT00940000158299"/>
<reference evidence="3" key="5">
    <citation type="submission" date="2025-09" db="UniProtKB">
        <authorList>
            <consortium name="Ensembl"/>
        </authorList>
    </citation>
    <scope>IDENTIFICATION</scope>
</reference>
<organism evidence="3 4">
    <name type="scientific">Homo sapiens</name>
    <name type="common">Human</name>
    <dbReference type="NCBI Taxonomy" id="9606"/>
    <lineage>
        <taxon>Eukaryota</taxon>
        <taxon>Metazoa</taxon>
        <taxon>Chordata</taxon>
        <taxon>Craniata</taxon>
        <taxon>Vertebrata</taxon>
        <taxon>Euteleostomi</taxon>
        <taxon>Mammalia</taxon>
        <taxon>Eutheria</taxon>
        <taxon>Euarchontoglires</taxon>
        <taxon>Primates</taxon>
        <taxon>Haplorrhini</taxon>
        <taxon>Catarrhini</taxon>
        <taxon>Hominidae</taxon>
        <taxon>Homo</taxon>
    </lineage>
</organism>
<name>E5RGP6_HUMAN</name>
<dbReference type="EMBL" id="AF311103">
    <property type="status" value="NOT_ANNOTATED_CDS"/>
    <property type="molecule type" value="Genomic_DNA"/>
</dbReference>
<dbReference type="HGNC" id="HGNC:1956">
    <property type="gene designation" value="CHRNA2"/>
</dbReference>
<feature type="non-terminal residue" evidence="3">
    <location>
        <position position="50"/>
    </location>
</feature>
<dbReference type="Antibodypedia" id="10197">
    <property type="antibodies" value="165 antibodies from 25 providers"/>
</dbReference>
<dbReference type="OrthoDB" id="5975154at2759"/>
<reference evidence="3 4" key="1">
    <citation type="journal article" date="2001" name="Nature">
        <title>Initial sequencing and analysis of the human genome.</title>
        <authorList>
            <consortium name="International Human Genome Sequencing Consortium"/>
            <person name="Lander E.S."/>
            <person name="Linton L.M."/>
            <person name="Birren B."/>
            <person name="Nusbaum C."/>
            <person name="Zody M.C."/>
            <person name="Baldwin J."/>
            <person name="Devon K."/>
            <person name="Dewar K."/>
            <person name="Doyle M."/>
            <person name="FitzHugh W."/>
            <person name="Funke R."/>
            <person name="Gage D."/>
            <person name="Harris K."/>
            <person name="Heaford A."/>
            <person name="Howland J."/>
            <person name="Kann L."/>
            <person name="Lehoczky J."/>
            <person name="LeVine R."/>
            <person name="McEwan P."/>
            <person name="McKernan K."/>
            <person name="Meldrim J."/>
            <person name="Mesirov J.P."/>
            <person name="Miranda C."/>
            <person name="Morris W."/>
            <person name="Naylor J."/>
            <person name="Raymond C."/>
            <person name="Rosetti M."/>
            <person name="Santos R."/>
            <person name="Sheridan A."/>
            <person name="Sougnez C."/>
            <person name="Stange-Thomann N."/>
            <person name="Stojanovic N."/>
            <person name="Subramanian A."/>
            <person name="Wyman D."/>
            <person name="Rogers J."/>
            <person name="Sulston J."/>
            <person name="Ainscough R."/>
            <person name="Beck S."/>
            <person name="Bentley D."/>
            <person name="Burton J."/>
            <person name="Clee C."/>
            <person name="Carter N."/>
            <person name="Coulson A."/>
            <person name="Deadman R."/>
            <person name="Deloukas P."/>
            <person name="Dunham A."/>
            <person name="Dunham I."/>
            <person name="Durbin R."/>
            <person name="French L."/>
            <person name="Grafham D."/>
            <person name="Gregory S."/>
            <person name="Hubbard T."/>
            <person name="Humphray S."/>
            <person name="Hunt A."/>
            <person name="Jones M."/>
            <person name="Lloyd C."/>
            <person name="McMurray A."/>
            <person name="Matthews L."/>
            <person name="Mercer S."/>
            <person name="Milne S."/>
            <person name="Mullikin J.C."/>
            <person name="Mungall A."/>
            <person name="Plumb R."/>
            <person name="Ross M."/>
            <person name="Shownkeen R."/>
            <person name="Sims S."/>
            <person name="Waterston R.H."/>
            <person name="Wilson R.K."/>
            <person name="Hillier L.W."/>
            <person name="McPherson J.D."/>
            <person name="Marra M.A."/>
            <person name="Mardis E.R."/>
            <person name="Fulton L.A."/>
            <person name="Chinwalla A.T."/>
            <person name="Pepin K.H."/>
            <person name="Gish W.R."/>
            <person name="Chissoe S.L."/>
            <person name="Wendl M.C."/>
            <person name="Delehaunty K.D."/>
            <person name="Miner T.L."/>
            <person name="Delehaunty A."/>
            <person name="Kramer J.B."/>
            <person name="Cook L.L."/>
            <person name="Fulton R.S."/>
            <person name="Johnson D.L."/>
            <person name="Minx P.J."/>
            <person name="Clifton S.W."/>
            <person name="Hawkins T."/>
            <person name="Branscomb E."/>
            <person name="Predki P."/>
            <person name="Richardson P."/>
            <person name="Wenning S."/>
            <person name="Slezak T."/>
            <person name="Doggett N."/>
            <person name="Cheng J.F."/>
            <person name="Olsen A."/>
            <person name="Lucas S."/>
            <person name="Elkin C."/>
            <person name="Uberbacher E."/>
            <person name="Frazier M."/>
            <person name="Gibbs R.A."/>
            <person name="Muzny D.M."/>
            <person name="Scherer S.E."/>
            <person name="Bouck J.B."/>
            <person name="Sodergren E.J."/>
            <person name="Worley K.C."/>
            <person name="Rives C.M."/>
            <person name="Gorrell J.H."/>
            <person name="Metzker M.L."/>
            <person name="Naylor S.L."/>
            <person name="Kucherlapati R.S."/>
            <person name="Nelson D.L."/>
            <person name="Weinstock G.M."/>
            <person name="Sakaki Y."/>
            <person name="Fujiyama A."/>
            <person name="Hattori M."/>
            <person name="Yada T."/>
            <person name="Toyoda A."/>
            <person name="Itoh T."/>
            <person name="Kawagoe C."/>
            <person name="Watanabe H."/>
            <person name="Totoki Y."/>
            <person name="Taylor T."/>
            <person name="Weissenbach J."/>
            <person name="Heilig R."/>
            <person name="Saurin W."/>
            <person name="Artiguenave F."/>
            <person name="Brottier P."/>
            <person name="Bruls T."/>
            <person name="Pelletier E."/>
            <person name="Robert C."/>
            <person name="Wincker P."/>
            <person name="Smith D.R."/>
            <person name="Doucette-Stamm L."/>
            <person name="Rubenfield M."/>
            <person name="Weinstock K."/>
            <person name="Lee H.M."/>
            <person name="Dubois J."/>
            <person name="Rosenthal A."/>
            <person name="Platzer M."/>
            <person name="Nyakatura G."/>
            <person name="Taudien S."/>
            <person name="Rump A."/>
            <person name="Yang H."/>
            <person name="Yu J."/>
            <person name="Wang J."/>
            <person name="Huang G."/>
            <person name="Gu J."/>
            <person name="Hood L."/>
            <person name="Rowen L."/>
            <person name="Madan A."/>
            <person name="Qin S."/>
            <person name="Davis R.W."/>
            <person name="Federspiel N.A."/>
            <person name="Abola A.P."/>
            <person name="Proctor M.J."/>
            <person name="Myers R.M."/>
            <person name="Schmutz J."/>
            <person name="Dickson M."/>
            <person name="Grimwood J."/>
            <person name="Cox D.R."/>
            <person name="Olson M.V."/>
            <person name="Kaul R."/>
            <person name="Raymond C."/>
            <person name="Shimizu N."/>
            <person name="Kawasaki K."/>
            <person name="Minoshima S."/>
            <person name="Evans G.A."/>
            <person name="Athanasiou M."/>
            <person name="Schultz R."/>
            <person name="Roe B.A."/>
            <person name="Chen F."/>
            <person name="Pan H."/>
            <person name="Ramser J."/>
            <person name="Lehrach H."/>
            <person name="Reinhardt R."/>
            <person name="McCombie W.R."/>
            <person name="de la Bastide M."/>
            <person name="Dedhia N."/>
            <person name="Blocker H."/>
            <person name="Hornischer K."/>
            <person name="Nordsiek G."/>
            <person name="Agarwala R."/>
            <person name="Aravind L."/>
            <person name="Bailey J.A."/>
            <person name="Bateman A."/>
            <person name="Batzoglou S."/>
            <person name="Birney E."/>
            <person name="Bork P."/>
            <person name="Brown D.G."/>
            <person name="Burge C.B."/>
            <person name="Cerutti L."/>
            <person name="Chen H.C."/>
            <person name="Church D."/>
            <person name="Clamp M."/>
            <person name="Copley R.R."/>
            <person name="Doerks T."/>
            <person name="Eddy S.R."/>
            <person name="Eichler E.E."/>
            <person name="Furey T.S."/>
            <person name="Galagan J."/>
            <person name="Gilbert J.G."/>
            <person name="Harmon C."/>
            <person name="Hayashizaki Y."/>
            <person name="Haussler D."/>
            <person name="Hermjakob H."/>
            <person name="Hokamp K."/>
            <person name="Jang W."/>
            <person name="Johnson L.S."/>
            <person name="Jones T.A."/>
            <person name="Kasif S."/>
            <person name="Kaspryzk A."/>
            <person name="Kennedy S."/>
            <person name="Kent W.J."/>
            <person name="Kitts P."/>
            <person name="Koonin E.V."/>
            <person name="Korf I."/>
            <person name="Kulp D."/>
            <person name="Lancet D."/>
            <person name="Lowe T.M."/>
            <person name="McLysaght A."/>
            <person name="Mikkelsen T."/>
            <person name="Moran J.V."/>
            <person name="Mulder N."/>
            <person name="Pollara V.J."/>
            <person name="Ponting C.P."/>
            <person name="Schuler G."/>
            <person name="Schultz J."/>
            <person name="Slater G."/>
            <person name="Smit A.F."/>
            <person name="Stupka E."/>
            <person name="Szustakowski J."/>
            <person name="Thierry-Mieg D."/>
            <person name="Thierry-Mieg J."/>
            <person name="Wagner L."/>
            <person name="Wallis J."/>
            <person name="Wheeler R."/>
            <person name="Williams A."/>
            <person name="Wolf Y.I."/>
            <person name="Wolfe K.H."/>
            <person name="Yang S.P."/>
            <person name="Yeh R.F."/>
            <person name="Collins F."/>
            <person name="Guyer M.S."/>
            <person name="Peterson J."/>
            <person name="Felsenfeld A."/>
            <person name="Wetterstrand K.A."/>
            <person name="Patrinos A."/>
            <person name="Morgan M.J."/>
            <person name="de Jong P."/>
            <person name="Catanese J.J."/>
            <person name="Osoegawa K."/>
            <person name="Shizuya H."/>
            <person name="Choi S."/>
            <person name="Chen Y.J."/>
        </authorList>
    </citation>
    <scope>NUCLEOTIDE SEQUENCE [LARGE SCALE GENOMIC DNA]</scope>
</reference>
<dbReference type="UCSC" id="uc064llg.1">
    <property type="organism name" value="human"/>
</dbReference>
<proteinExistence type="predicted"/>
<reference evidence="3" key="4">
    <citation type="submission" date="2025-08" db="UniProtKB">
        <authorList>
            <consortium name="Ensembl"/>
        </authorList>
    </citation>
    <scope>IDENTIFICATION</scope>
</reference>
<evidence type="ECO:0000313" key="4">
    <source>
        <dbReference type="Proteomes" id="UP000005640"/>
    </source>
</evidence>
<gene>
    <name evidence="3" type="primary">CHRNA2</name>
</gene>
<keyword evidence="4" id="KW-1185">Reference proteome</keyword>
<evidence type="ECO:0000256" key="2">
    <source>
        <dbReference type="SAM" id="SignalP"/>
    </source>
</evidence>
<dbReference type="Bgee" id="ENSG00000120903">
    <property type="expression patterns" value="Expressed in primordial germ cell in gonad and 139 other cell types or tissues"/>
</dbReference>
<feature type="region of interest" description="Disordered" evidence="1">
    <location>
        <begin position="27"/>
        <end position="50"/>
    </location>
</feature>
<accession>E5RGP6</accession>
<feature type="signal peptide" evidence="2">
    <location>
        <begin position="1"/>
        <end position="29"/>
    </location>
</feature>
<dbReference type="Proteomes" id="UP000005640">
    <property type="component" value="Chromosome 8"/>
</dbReference>
<feature type="chain" id="PRO_5003196813" evidence="2">
    <location>
        <begin position="30"/>
        <end position="50"/>
    </location>
</feature>
<dbReference type="AlphaFoldDB" id="E5RGP6"/>
<reference evidence="3 4" key="3">
    <citation type="journal article" date="2006" name="Nature">
        <title>DNA sequence and analysis of human chromosome 8.</title>
        <authorList>
            <person name="Nusbaum C."/>
            <person name="Mikkelsen T.S."/>
            <person name="Zody M.C."/>
            <person name="Asakawa S."/>
            <person name="Taudien S."/>
            <person name="Garber M."/>
            <person name="Kodira C.D."/>
            <person name="Schueler M.G."/>
            <person name="Shimizu A."/>
            <person name="Whittaker C.A."/>
            <person name="Chang J.L."/>
            <person name="Cuomo C.A."/>
            <person name="Dewar K."/>
            <person name="FitzGerald M.G."/>
            <person name="Yang X."/>
            <person name="Allen N.R."/>
            <person name="Anderson S."/>
            <person name="Asakawa T."/>
            <person name="Blechschmidt K."/>
            <person name="Bloom T."/>
            <person name="Borowsky M.L."/>
            <person name="Butler J."/>
            <person name="Cook A."/>
            <person name="Corum B."/>
            <person name="DeArellano K."/>
            <person name="DeCaprio D."/>
            <person name="Dooley K.T."/>
            <person name="Dorris L.III."/>
            <person name="Engels R."/>
            <person name="Glockner G."/>
            <person name="Hafez N."/>
            <person name="Hagopian D.S."/>
            <person name="Hall J.L."/>
            <person name="Ishikawa S.K."/>
            <person name="Jaffe D.B."/>
            <person name="Kamat A."/>
            <person name="Kudoh J."/>
            <person name="Lehmann R."/>
            <person name="Lokitsang T."/>
            <person name="Macdonald P."/>
            <person name="Major J.E."/>
            <person name="Matthews C.D."/>
            <person name="Mauceli E."/>
            <person name="Menzel U."/>
            <person name="Mihalev A.H."/>
            <person name="Minoshima S."/>
            <person name="Murayama Y."/>
            <person name="Naylor J.W."/>
            <person name="Nicol R."/>
            <person name="Nguyen C."/>
            <person name="O'Leary S.B."/>
            <person name="O'Neill K."/>
            <person name="Parker S.C."/>
            <person name="Polley A."/>
            <person name="Raymond C.K."/>
            <person name="Reichwald K."/>
            <person name="Rodriguez J."/>
            <person name="Sasaki T."/>
            <person name="Schilhabel M."/>
            <person name="Siddiqui R."/>
            <person name="Smith C.L."/>
            <person name="Sneddon T.P."/>
            <person name="Talamas J.A."/>
            <person name="Tenzin P."/>
            <person name="Topham K."/>
            <person name="Venkataraman V."/>
            <person name="Wen G."/>
            <person name="Yamazaki S."/>
            <person name="Young S.K."/>
            <person name="Zeng Q."/>
            <person name="Zimmer A.R."/>
            <person name="Rosenthal A."/>
            <person name="Birren B.W."/>
            <person name="Platzer M."/>
            <person name="Shimizu N."/>
            <person name="Lander E.S."/>
        </authorList>
    </citation>
    <scope>NUCLEOTIDE SEQUENCE [LARGE SCALE GENOMIC DNA]</scope>
</reference>
<dbReference type="OpenTargets" id="ENSG00000120903"/>
<dbReference type="VEuPathDB" id="HostDB:ENSG00000120903"/>